<gene>
    <name evidence="4" type="primary">tadA</name>
    <name evidence="4" type="ORF">BUCIKOCA2762_167</name>
</gene>
<reference evidence="4 5" key="1">
    <citation type="submission" date="2019-02" db="EMBL/GenBank/DDBJ databases">
        <authorList>
            <person name="Manzano-Marin A."/>
            <person name="Manzano-Marin A."/>
        </authorList>
    </citation>
    <scope>NUCLEOTIDE SEQUENCE [LARGE SCALE GENOMIC DNA]</scope>
    <source>
        <strain evidence="4 5">BuCikochiana</strain>
    </source>
</reference>
<dbReference type="Proteomes" id="UP000294380">
    <property type="component" value="Chromosome"/>
</dbReference>
<dbReference type="SUPFAM" id="SSF53927">
    <property type="entry name" value="Cytidine deaminase-like"/>
    <property type="match status" value="1"/>
</dbReference>
<dbReference type="GO" id="GO:0008270">
    <property type="term" value="F:zinc ion binding"/>
    <property type="evidence" value="ECO:0007669"/>
    <property type="project" value="InterPro"/>
</dbReference>
<feature type="domain" description="CMP/dCMP-type deaminase" evidence="3">
    <location>
        <begin position="5"/>
        <end position="118"/>
    </location>
</feature>
<proteinExistence type="predicted"/>
<dbReference type="InterPro" id="IPR058535">
    <property type="entry name" value="MafB19-deam"/>
</dbReference>
<evidence type="ECO:0000313" key="4">
    <source>
        <dbReference type="EMBL" id="VFP81081.1"/>
    </source>
</evidence>
<keyword evidence="2" id="KW-0862">Zinc</keyword>
<evidence type="ECO:0000256" key="1">
    <source>
        <dbReference type="ARBA" id="ARBA00022723"/>
    </source>
</evidence>
<keyword evidence="1" id="KW-0479">Metal-binding</keyword>
<name>A0A451D5F9_9GAMM</name>
<dbReference type="CDD" id="cd01285">
    <property type="entry name" value="nucleoside_deaminase"/>
    <property type="match status" value="1"/>
</dbReference>
<dbReference type="InterPro" id="IPR016192">
    <property type="entry name" value="APOBEC/CMP_deaminase_Zn-bd"/>
</dbReference>
<keyword evidence="4" id="KW-0378">Hydrolase</keyword>
<dbReference type="Pfam" id="PF14437">
    <property type="entry name" value="MafB19-deam"/>
    <property type="match status" value="1"/>
</dbReference>
<sequence length="153" mass="17796">MNKINIDNYWMKKALNQAYYGEKNGEIPIGSLLVKNNKIISSSWNSCISLLDISAHAEILVIRKGSKKLKNYRLYNTTLYVTHEPCFMCSAAIISARINRIVYGSYSSKKYNFSYFMNLLYIHKIKHHLKDITSGILFHECSGILKEFFKKKR</sequence>
<dbReference type="AlphaFoldDB" id="A0A451D5F9"/>
<dbReference type="InterPro" id="IPR002125">
    <property type="entry name" value="CMP_dCMP_dom"/>
</dbReference>
<dbReference type="NCBIfam" id="NF008113">
    <property type="entry name" value="PRK10860.1"/>
    <property type="match status" value="1"/>
</dbReference>
<dbReference type="GO" id="GO:0052717">
    <property type="term" value="F:tRNA-specific adenosine-34 deaminase activity"/>
    <property type="evidence" value="ECO:0007669"/>
    <property type="project" value="UniProtKB-EC"/>
</dbReference>
<organism evidence="4 5">
    <name type="scientific">Buchnera aphidicola</name>
    <name type="common">Cinara kochiana kochiana</name>
    <dbReference type="NCBI Taxonomy" id="2518976"/>
    <lineage>
        <taxon>Bacteria</taxon>
        <taxon>Pseudomonadati</taxon>
        <taxon>Pseudomonadota</taxon>
        <taxon>Gammaproteobacteria</taxon>
        <taxon>Enterobacterales</taxon>
        <taxon>Erwiniaceae</taxon>
        <taxon>Buchnera</taxon>
    </lineage>
</organism>
<dbReference type="PROSITE" id="PS00903">
    <property type="entry name" value="CYT_DCMP_DEAMINASES_1"/>
    <property type="match status" value="1"/>
</dbReference>
<evidence type="ECO:0000313" key="5">
    <source>
        <dbReference type="Proteomes" id="UP000294380"/>
    </source>
</evidence>
<protein>
    <submittedName>
        <fullName evidence="4">tRNA-specific adenosine deaminase</fullName>
        <ecNumber evidence="4">3.5.4.33</ecNumber>
    </submittedName>
</protein>
<dbReference type="GO" id="GO:0002100">
    <property type="term" value="P:tRNA wobble adenosine to inosine editing"/>
    <property type="evidence" value="ECO:0007669"/>
    <property type="project" value="InterPro"/>
</dbReference>
<dbReference type="OrthoDB" id="9802676at2"/>
<dbReference type="RefSeq" id="WP_154028509.1">
    <property type="nucleotide sequence ID" value="NZ_LR217707.1"/>
</dbReference>
<dbReference type="PANTHER" id="PTHR11079">
    <property type="entry name" value="CYTOSINE DEAMINASE FAMILY MEMBER"/>
    <property type="match status" value="1"/>
</dbReference>
<accession>A0A451D5F9</accession>
<evidence type="ECO:0000259" key="3">
    <source>
        <dbReference type="PROSITE" id="PS51747"/>
    </source>
</evidence>
<dbReference type="Gene3D" id="3.40.140.10">
    <property type="entry name" value="Cytidine Deaminase, domain 2"/>
    <property type="match status" value="1"/>
</dbReference>
<dbReference type="EC" id="3.5.4.33" evidence="4"/>
<dbReference type="EMBL" id="LR217707">
    <property type="protein sequence ID" value="VFP81081.1"/>
    <property type="molecule type" value="Genomic_DNA"/>
</dbReference>
<evidence type="ECO:0000256" key="2">
    <source>
        <dbReference type="ARBA" id="ARBA00022833"/>
    </source>
</evidence>
<dbReference type="PANTHER" id="PTHR11079:SF202">
    <property type="entry name" value="TRNA-SPECIFIC ADENOSINE DEAMINASE"/>
    <property type="match status" value="1"/>
</dbReference>
<dbReference type="PROSITE" id="PS51747">
    <property type="entry name" value="CYT_DCMP_DEAMINASES_2"/>
    <property type="match status" value="1"/>
</dbReference>
<dbReference type="InterPro" id="IPR016193">
    <property type="entry name" value="Cytidine_deaminase-like"/>
</dbReference>